<evidence type="ECO:0000313" key="2">
    <source>
        <dbReference type="EMBL" id="RKN51162.1"/>
    </source>
</evidence>
<feature type="transmembrane region" description="Helical" evidence="1">
    <location>
        <begin position="113"/>
        <end position="135"/>
    </location>
</feature>
<comment type="caution">
    <text evidence="2">The sequence shown here is derived from an EMBL/GenBank/DDBJ whole genome shotgun (WGS) entry which is preliminary data.</text>
</comment>
<dbReference type="EMBL" id="RBAK01000001">
    <property type="protein sequence ID" value="RKN51162.1"/>
    <property type="molecule type" value="Genomic_DNA"/>
</dbReference>
<accession>A0A3A9ZSB4</accession>
<dbReference type="RefSeq" id="WP_120725398.1">
    <property type="nucleotide sequence ID" value="NZ_RBAK01000001.1"/>
</dbReference>
<evidence type="ECO:0008006" key="4">
    <source>
        <dbReference type="Google" id="ProtNLM"/>
    </source>
</evidence>
<gene>
    <name evidence="2" type="ORF">D7223_05505</name>
</gene>
<keyword evidence="3" id="KW-1185">Reference proteome</keyword>
<organism evidence="2 3">
    <name type="scientific">Micromonospora endolithica</name>
    <dbReference type="NCBI Taxonomy" id="230091"/>
    <lineage>
        <taxon>Bacteria</taxon>
        <taxon>Bacillati</taxon>
        <taxon>Actinomycetota</taxon>
        <taxon>Actinomycetes</taxon>
        <taxon>Micromonosporales</taxon>
        <taxon>Micromonosporaceae</taxon>
        <taxon>Micromonospora</taxon>
    </lineage>
</organism>
<feature type="transmembrane region" description="Helical" evidence="1">
    <location>
        <begin position="85"/>
        <end position="107"/>
    </location>
</feature>
<feature type="transmembrane region" description="Helical" evidence="1">
    <location>
        <begin position="26"/>
        <end position="45"/>
    </location>
</feature>
<keyword evidence="1" id="KW-1133">Transmembrane helix</keyword>
<dbReference type="Proteomes" id="UP000281726">
    <property type="component" value="Unassembled WGS sequence"/>
</dbReference>
<sequence length="139" mass="14210">MTADLTARTAVTAGTDRSLLRLALRIDALASGASGLAFAPGAALVADPLGLPTALLVPVGIFLLGYAAALWLLAARPRIDRRAAAVVVVVNLIWAVDSVVLLAGGWFTPTMVGVVVIAAQAAAVAGFAAVQWIGLRRDR</sequence>
<dbReference type="AlphaFoldDB" id="A0A3A9ZSB4"/>
<name>A0A3A9ZSB4_9ACTN</name>
<reference evidence="2 3" key="1">
    <citation type="journal article" date="2004" name="Syst. Appl. Microbiol.">
        <title>Cryptoendolithic actinomycetes from antarctic sandstone rock samples: Micromonospora endolithica sp. nov. and two isolates related to Micromonospora coerulea Jensen 1932.</title>
        <authorList>
            <person name="Hirsch P."/>
            <person name="Mevs U."/>
            <person name="Kroppenstedt R.M."/>
            <person name="Schumann P."/>
            <person name="Stackebrandt E."/>
        </authorList>
    </citation>
    <scope>NUCLEOTIDE SEQUENCE [LARGE SCALE GENOMIC DNA]</scope>
    <source>
        <strain evidence="2 3">JCM 12677</strain>
    </source>
</reference>
<feature type="transmembrane region" description="Helical" evidence="1">
    <location>
        <begin position="51"/>
        <end position="73"/>
    </location>
</feature>
<proteinExistence type="predicted"/>
<keyword evidence="1" id="KW-0472">Membrane</keyword>
<protein>
    <recommendedName>
        <fullName evidence="4">Integral membrane protein</fullName>
    </recommendedName>
</protein>
<keyword evidence="1" id="KW-0812">Transmembrane</keyword>
<evidence type="ECO:0000256" key="1">
    <source>
        <dbReference type="SAM" id="Phobius"/>
    </source>
</evidence>
<evidence type="ECO:0000313" key="3">
    <source>
        <dbReference type="Proteomes" id="UP000281726"/>
    </source>
</evidence>